<feature type="compositionally biased region" description="Low complexity" evidence="1">
    <location>
        <begin position="103"/>
        <end position="128"/>
    </location>
</feature>
<organism evidence="3 4">
    <name type="scientific">Streptomyces naganishii JCM 4654</name>
    <dbReference type="NCBI Taxonomy" id="1306179"/>
    <lineage>
        <taxon>Bacteria</taxon>
        <taxon>Bacillati</taxon>
        <taxon>Actinomycetota</taxon>
        <taxon>Actinomycetes</taxon>
        <taxon>Kitasatosporales</taxon>
        <taxon>Streptomycetaceae</taxon>
        <taxon>Streptomyces</taxon>
    </lineage>
</organism>
<evidence type="ECO:0000256" key="2">
    <source>
        <dbReference type="SAM" id="SignalP"/>
    </source>
</evidence>
<accession>A0A919CX63</accession>
<feature type="signal peptide" evidence="2">
    <location>
        <begin position="1"/>
        <end position="29"/>
    </location>
</feature>
<evidence type="ECO:0008006" key="5">
    <source>
        <dbReference type="Google" id="ProtNLM"/>
    </source>
</evidence>
<evidence type="ECO:0000256" key="1">
    <source>
        <dbReference type="SAM" id="MobiDB-lite"/>
    </source>
</evidence>
<dbReference type="RefSeq" id="WP_190178452.1">
    <property type="nucleotide sequence ID" value="NZ_BMVF01000007.1"/>
</dbReference>
<name>A0A919CX63_9ACTN</name>
<evidence type="ECO:0000313" key="3">
    <source>
        <dbReference type="EMBL" id="GHD89681.1"/>
    </source>
</evidence>
<evidence type="ECO:0000313" key="4">
    <source>
        <dbReference type="Proteomes" id="UP000608955"/>
    </source>
</evidence>
<protein>
    <recommendedName>
        <fullName evidence="5">Secreted protein</fullName>
    </recommendedName>
</protein>
<gene>
    <name evidence="3" type="ORF">GCM10010508_31650</name>
</gene>
<comment type="caution">
    <text evidence="3">The sequence shown here is derived from an EMBL/GenBank/DDBJ whole genome shotgun (WGS) entry which is preliminary data.</text>
</comment>
<dbReference type="EMBL" id="BMVF01000007">
    <property type="protein sequence ID" value="GHD89681.1"/>
    <property type="molecule type" value="Genomic_DNA"/>
</dbReference>
<keyword evidence="4" id="KW-1185">Reference proteome</keyword>
<feature type="chain" id="PRO_5037757204" description="Secreted protein" evidence="2">
    <location>
        <begin position="30"/>
        <end position="281"/>
    </location>
</feature>
<dbReference type="Proteomes" id="UP000608955">
    <property type="component" value="Unassembled WGS sequence"/>
</dbReference>
<reference evidence="3" key="2">
    <citation type="submission" date="2020-09" db="EMBL/GenBank/DDBJ databases">
        <authorList>
            <person name="Sun Q."/>
            <person name="Ohkuma M."/>
        </authorList>
    </citation>
    <scope>NUCLEOTIDE SEQUENCE</scope>
    <source>
        <strain evidence="3">JCM 4654</strain>
    </source>
</reference>
<dbReference type="AlphaFoldDB" id="A0A919CX63"/>
<proteinExistence type="predicted"/>
<sequence length="281" mass="27459">MRGLSARRIASCALTVAFLAGVSGPAAMAADSAREHSHAASPRAPLPGADRLLAQVHSLRDPDGRLAPVTDLLTAVLRSDHGKLSAADAKRLGDAAKRALGEATAPAAPTASATPTATAKPTASASPAAPAPAPAASGVLLPAPAKHAAGSRAVGQRAADPTSDALAAVQKALDNLLKTVTSGDVSQVLPAVTGLVNELIGLVTATLSGNGLSTPTAATTATASTLPALTVPDVTVPEITVPDVTVPDVTIPDITLPAAAATVTATTTTTTTSTTSTTPAT</sequence>
<keyword evidence="2" id="KW-0732">Signal</keyword>
<feature type="region of interest" description="Disordered" evidence="1">
    <location>
        <begin position="100"/>
        <end position="134"/>
    </location>
</feature>
<reference evidence="3" key="1">
    <citation type="journal article" date="2014" name="Int. J. Syst. Evol. Microbiol.">
        <title>Complete genome sequence of Corynebacterium casei LMG S-19264T (=DSM 44701T), isolated from a smear-ripened cheese.</title>
        <authorList>
            <consortium name="US DOE Joint Genome Institute (JGI-PGF)"/>
            <person name="Walter F."/>
            <person name="Albersmeier A."/>
            <person name="Kalinowski J."/>
            <person name="Ruckert C."/>
        </authorList>
    </citation>
    <scope>NUCLEOTIDE SEQUENCE</scope>
    <source>
        <strain evidence="3">JCM 4654</strain>
    </source>
</reference>